<dbReference type="AlphaFoldDB" id="A0A7C8N8B0"/>
<evidence type="ECO:0000313" key="3">
    <source>
        <dbReference type="Proteomes" id="UP000481858"/>
    </source>
</evidence>
<sequence>MSALMSPTNALPLESIHLSILPKTTHNITWSPDNELAVGCDDCIIVYVPDFSLSAPSSSSFATTAASAPVNGYDGPRQYGEAALRFPVAPLKSPELNRHLFEAVGQDFAGYSFFTGAGHGILTGHGSTLNHTVALQWSPGGLGRMSRSVLAVLTAAGILTIYCQGAPEVVASGSRNAGSMRPWIPAWHVGAGLLVPAAAGHAAPDKKECITAFSWAADTRGKGAILAYMNDDHEVVLLLVHATHDAKSTPGHPGTWTVLEVARFVADGPHPVLTDPTDPDYAFTSSSFALSWSPWLRRGSSQTSILSYVSHNYIGFRQITIDEPGDRPGLPSVHVGRADASGVCLHLSTDAFVVWEDKIWSVPGSSVCRGVIASPTKVQAFELPFDHTSPVAKHTTDECGTTYPSQEDMIHMENPITGLIIHPPLIFTEHLHPNLHPRPPLRHTR</sequence>
<dbReference type="EMBL" id="WUBL01000019">
    <property type="protein sequence ID" value="KAF2970816.1"/>
    <property type="molecule type" value="Genomic_DNA"/>
</dbReference>
<keyword evidence="3" id="KW-1185">Reference proteome</keyword>
<comment type="caution">
    <text evidence="2">The sequence shown here is derived from an EMBL/GenBank/DDBJ whole genome shotgun (WGS) entry which is preliminary data.</text>
</comment>
<dbReference type="InParanoid" id="A0A7C8N8B0"/>
<accession>A0A7C8N8B0</accession>
<dbReference type="Pfam" id="PF12657">
    <property type="entry name" value="TFIIIC_delta"/>
    <property type="match status" value="1"/>
</dbReference>
<dbReference type="Proteomes" id="UP000481858">
    <property type="component" value="Unassembled WGS sequence"/>
</dbReference>
<organism evidence="2 3">
    <name type="scientific">Xylaria multiplex</name>
    <dbReference type="NCBI Taxonomy" id="323545"/>
    <lineage>
        <taxon>Eukaryota</taxon>
        <taxon>Fungi</taxon>
        <taxon>Dikarya</taxon>
        <taxon>Ascomycota</taxon>
        <taxon>Pezizomycotina</taxon>
        <taxon>Sordariomycetes</taxon>
        <taxon>Xylariomycetidae</taxon>
        <taxon>Xylariales</taxon>
        <taxon>Xylariaceae</taxon>
        <taxon>Xylaria</taxon>
    </lineage>
</organism>
<feature type="domain" description="Transcription factor IIIC 90kDa subunit N-terminal" evidence="1">
    <location>
        <begin position="30"/>
        <end position="428"/>
    </location>
</feature>
<dbReference type="OrthoDB" id="192611at2759"/>
<dbReference type="InterPro" id="IPR024761">
    <property type="entry name" value="TFIIIC_delta_N"/>
</dbReference>
<name>A0A7C8N8B0_9PEZI</name>
<evidence type="ECO:0000259" key="1">
    <source>
        <dbReference type="Pfam" id="PF12657"/>
    </source>
</evidence>
<evidence type="ECO:0000313" key="2">
    <source>
        <dbReference type="EMBL" id="KAF2970816.1"/>
    </source>
</evidence>
<reference evidence="2 3" key="1">
    <citation type="submission" date="2019-12" db="EMBL/GenBank/DDBJ databases">
        <title>Draft genome sequence of the ascomycete Xylaria multiplex DSM 110363.</title>
        <authorList>
            <person name="Buettner E."/>
            <person name="Kellner H."/>
        </authorList>
    </citation>
    <scope>NUCLEOTIDE SEQUENCE [LARGE SCALE GENOMIC DNA]</scope>
    <source>
        <strain evidence="2 3">DSM 110363</strain>
    </source>
</reference>
<gene>
    <name evidence="2" type="ORF">GQX73_g2856</name>
</gene>
<protein>
    <recommendedName>
        <fullName evidence="1">Transcription factor IIIC 90kDa subunit N-terminal domain-containing protein</fullName>
    </recommendedName>
</protein>
<proteinExistence type="predicted"/>